<dbReference type="Proteomes" id="UP001324634">
    <property type="component" value="Chromosome"/>
</dbReference>
<reference evidence="1 2" key="1">
    <citation type="submission" date="2023-11" db="EMBL/GenBank/DDBJ databases">
        <title>Peredibacter starrii A3.12.</title>
        <authorList>
            <person name="Mitchell R.J."/>
        </authorList>
    </citation>
    <scope>NUCLEOTIDE SEQUENCE [LARGE SCALE GENOMIC DNA]</scope>
    <source>
        <strain evidence="1 2">A3.12</strain>
    </source>
</reference>
<proteinExistence type="predicted"/>
<evidence type="ECO:0008006" key="3">
    <source>
        <dbReference type="Google" id="ProtNLM"/>
    </source>
</evidence>
<gene>
    <name evidence="1" type="ORF">SOO65_14770</name>
</gene>
<dbReference type="Gene3D" id="3.40.50.720">
    <property type="entry name" value="NAD(P)-binding Rossmann-like Domain"/>
    <property type="match status" value="2"/>
</dbReference>
<accession>A0AAX4HL52</accession>
<organism evidence="1 2">
    <name type="scientific">Peredibacter starrii</name>
    <dbReference type="NCBI Taxonomy" id="28202"/>
    <lineage>
        <taxon>Bacteria</taxon>
        <taxon>Pseudomonadati</taxon>
        <taxon>Bdellovibrionota</taxon>
        <taxon>Bacteriovoracia</taxon>
        <taxon>Bacteriovoracales</taxon>
        <taxon>Bacteriovoracaceae</taxon>
        <taxon>Peredibacter</taxon>
    </lineage>
</organism>
<evidence type="ECO:0000313" key="1">
    <source>
        <dbReference type="EMBL" id="WPU63956.1"/>
    </source>
</evidence>
<keyword evidence="2" id="KW-1185">Reference proteome</keyword>
<dbReference type="RefSeq" id="WP_321391698.1">
    <property type="nucleotide sequence ID" value="NZ_CP139487.1"/>
</dbReference>
<dbReference type="SUPFAM" id="SSF51735">
    <property type="entry name" value="NAD(P)-binding Rossmann-fold domains"/>
    <property type="match status" value="1"/>
</dbReference>
<dbReference type="AlphaFoldDB" id="A0AAX4HL52"/>
<dbReference type="KEGG" id="psti:SOO65_14770"/>
<dbReference type="EMBL" id="CP139487">
    <property type="protein sequence ID" value="WPU63956.1"/>
    <property type="molecule type" value="Genomic_DNA"/>
</dbReference>
<sequence>MDKKKVSILGLGWYGSPLRDELLRHGFDVIGSTRTKEKLTADSRLLSYPELPSVDLMDADIVVLNIPPFPEELEWFKKWSWKKPWLIFISSTSEAPTLLAQEEWVRDNFSDWTILRFGGLLGGNRHPGKHLSGKKNLAAPKRVVNLLHLEDAVGVTLAVIQNEVKSKTLGVVCDEHRTREEFYSEYCRENNLPLPEFDQSDLSTGKIVPNEEVKKFYKFRNS</sequence>
<name>A0AAX4HL52_9BACT</name>
<protein>
    <recommendedName>
        <fullName evidence="3">Pyrroline-5-carboxylate reductase catalytic N-terminal domain-containing protein</fullName>
    </recommendedName>
</protein>
<dbReference type="InterPro" id="IPR036291">
    <property type="entry name" value="NAD(P)-bd_dom_sf"/>
</dbReference>
<evidence type="ECO:0000313" key="2">
    <source>
        <dbReference type="Proteomes" id="UP001324634"/>
    </source>
</evidence>